<evidence type="ECO:0000313" key="1">
    <source>
        <dbReference type="EMBL" id="JAI39537.1"/>
    </source>
</evidence>
<organism evidence="1">
    <name type="scientific">Bactrocera latifrons</name>
    <name type="common">Malaysian fruit fly</name>
    <name type="synonym">Chaetodacus latifrons</name>
    <dbReference type="NCBI Taxonomy" id="174628"/>
    <lineage>
        <taxon>Eukaryota</taxon>
        <taxon>Metazoa</taxon>
        <taxon>Ecdysozoa</taxon>
        <taxon>Arthropoda</taxon>
        <taxon>Hexapoda</taxon>
        <taxon>Insecta</taxon>
        <taxon>Pterygota</taxon>
        <taxon>Neoptera</taxon>
        <taxon>Endopterygota</taxon>
        <taxon>Diptera</taxon>
        <taxon>Brachycera</taxon>
        <taxon>Muscomorpha</taxon>
        <taxon>Tephritoidea</taxon>
        <taxon>Tephritidae</taxon>
        <taxon>Bactrocera</taxon>
        <taxon>Bactrocera</taxon>
    </lineage>
</organism>
<feature type="non-terminal residue" evidence="1">
    <location>
        <position position="406"/>
    </location>
</feature>
<dbReference type="PANTHER" id="PTHR47331">
    <property type="entry name" value="PHD-TYPE DOMAIN-CONTAINING PROTEIN"/>
    <property type="match status" value="1"/>
</dbReference>
<dbReference type="GO" id="GO:0071897">
    <property type="term" value="P:DNA biosynthetic process"/>
    <property type="evidence" value="ECO:0007669"/>
    <property type="project" value="UniProtKB-ARBA"/>
</dbReference>
<dbReference type="Pfam" id="PF05380">
    <property type="entry name" value="Peptidase_A17"/>
    <property type="match status" value="1"/>
</dbReference>
<dbReference type="InterPro" id="IPR043502">
    <property type="entry name" value="DNA/RNA_pol_sf"/>
</dbReference>
<dbReference type="SUPFAM" id="SSF56672">
    <property type="entry name" value="DNA/RNA polymerases"/>
    <property type="match status" value="1"/>
</dbReference>
<gene>
    <name evidence="1" type="ORF">c0_g5_i1</name>
</gene>
<protein>
    <recommendedName>
        <fullName evidence="2">Reverse transcriptase domain-containing protein</fullName>
    </recommendedName>
</protein>
<dbReference type="OrthoDB" id="8033604at2759"/>
<evidence type="ECO:0008006" key="2">
    <source>
        <dbReference type="Google" id="ProtNLM"/>
    </source>
</evidence>
<dbReference type="EMBL" id="GDHF01012777">
    <property type="protein sequence ID" value="JAI39537.1"/>
    <property type="molecule type" value="Transcribed_RNA"/>
</dbReference>
<accession>A0A0K8VKX6</accession>
<proteinExistence type="predicted"/>
<name>A0A0K8VKX6_BACLA</name>
<dbReference type="AlphaFoldDB" id="A0A0K8VKX6"/>
<sequence length="406" mass="45927">DFELQTVTFSINCAPYLAIRTLLKLTDDVQGTHPLAAEILRNEMYVDDVLAGAHDVPKAIMARDELTSSLKSAGFALRKWISNDIKVLSGIPQEHLLDTNSLSLPESNNTKTLGIRRNAKKDAFFFLINPIPDKTSYTKREVLSIIAKLFDPAGWLSPVVVTAKIIMQQIWLDKSDWDECLKPLTLHRWKIFIKDYDSLNLIEIPRWTHFSTSVIINFHGFSDASEKAYAAALYISVSTNTNTWTTRLVSKTCVAPIKTISLPRLELCGAVLLANLVDVTLRQLNITQYRTHLWTASTIVLSWLSKPPCTWTTFVSHRIATIAEKVGTENWTHVESQDNPADLATRGSTPLEMVNNDLWWHGPQWLTLDTIHWPVTKKSIDTTLELRPIKTLVSTTQEDMLDRFSS</sequence>
<feature type="non-terminal residue" evidence="1">
    <location>
        <position position="1"/>
    </location>
</feature>
<reference evidence="1" key="1">
    <citation type="submission" date="2015-06" db="EMBL/GenBank/DDBJ databases">
        <authorList>
            <person name="Hoefler B.C."/>
            <person name="Straight P.D."/>
        </authorList>
    </citation>
    <scope>NUCLEOTIDE SEQUENCE</scope>
</reference>
<dbReference type="PANTHER" id="PTHR47331:SF4">
    <property type="entry name" value="PEPTIDASE S1 DOMAIN-CONTAINING PROTEIN"/>
    <property type="match status" value="1"/>
</dbReference>
<dbReference type="InterPro" id="IPR008042">
    <property type="entry name" value="Retrotrans_Pao"/>
</dbReference>